<evidence type="ECO:0000313" key="2">
    <source>
        <dbReference type="EMBL" id="ORY93287.1"/>
    </source>
</evidence>
<evidence type="ECO:0000313" key="3">
    <source>
        <dbReference type="Proteomes" id="UP000242180"/>
    </source>
</evidence>
<keyword evidence="3" id="KW-1185">Reference proteome</keyword>
<dbReference type="AlphaFoldDB" id="A0A1X2H4H8"/>
<accession>A0A1X2H4H8</accession>
<feature type="compositionally biased region" description="Polar residues" evidence="1">
    <location>
        <begin position="58"/>
        <end position="69"/>
    </location>
</feature>
<organism evidence="2 3">
    <name type="scientific">Syncephalastrum racemosum</name>
    <name type="common">Filamentous fungus</name>
    <dbReference type="NCBI Taxonomy" id="13706"/>
    <lineage>
        <taxon>Eukaryota</taxon>
        <taxon>Fungi</taxon>
        <taxon>Fungi incertae sedis</taxon>
        <taxon>Mucoromycota</taxon>
        <taxon>Mucoromycotina</taxon>
        <taxon>Mucoromycetes</taxon>
        <taxon>Mucorales</taxon>
        <taxon>Syncephalastraceae</taxon>
        <taxon>Syncephalastrum</taxon>
    </lineage>
</organism>
<evidence type="ECO:0000256" key="1">
    <source>
        <dbReference type="SAM" id="MobiDB-lite"/>
    </source>
</evidence>
<dbReference type="Proteomes" id="UP000242180">
    <property type="component" value="Unassembled WGS sequence"/>
</dbReference>
<reference evidence="2 3" key="1">
    <citation type="submission" date="2016-07" db="EMBL/GenBank/DDBJ databases">
        <title>Pervasive Adenine N6-methylation of Active Genes in Fungi.</title>
        <authorList>
            <consortium name="DOE Joint Genome Institute"/>
            <person name="Mondo S.J."/>
            <person name="Dannebaum R.O."/>
            <person name="Kuo R.C."/>
            <person name="Labutti K."/>
            <person name="Haridas S."/>
            <person name="Kuo A."/>
            <person name="Salamov A."/>
            <person name="Ahrendt S.R."/>
            <person name="Lipzen A."/>
            <person name="Sullivan W."/>
            <person name="Andreopoulos W.B."/>
            <person name="Clum A."/>
            <person name="Lindquist E."/>
            <person name="Daum C."/>
            <person name="Ramamoorthy G.K."/>
            <person name="Gryganskyi A."/>
            <person name="Culley D."/>
            <person name="Magnuson J.K."/>
            <person name="James T.Y."/>
            <person name="O'Malley M.A."/>
            <person name="Stajich J.E."/>
            <person name="Spatafora J.W."/>
            <person name="Visel A."/>
            <person name="Grigoriev I.V."/>
        </authorList>
    </citation>
    <scope>NUCLEOTIDE SEQUENCE [LARGE SCALE GENOMIC DNA]</scope>
    <source>
        <strain evidence="2 3">NRRL 2496</strain>
    </source>
</reference>
<comment type="caution">
    <text evidence="2">The sequence shown here is derived from an EMBL/GenBank/DDBJ whole genome shotgun (WGS) entry which is preliminary data.</text>
</comment>
<feature type="region of interest" description="Disordered" evidence="1">
    <location>
        <begin position="43"/>
        <end position="207"/>
    </location>
</feature>
<dbReference type="EMBL" id="MCGN01000009">
    <property type="protein sequence ID" value="ORY93287.1"/>
    <property type="molecule type" value="Genomic_DNA"/>
</dbReference>
<feature type="compositionally biased region" description="Low complexity" evidence="1">
    <location>
        <begin position="70"/>
        <end position="95"/>
    </location>
</feature>
<protein>
    <submittedName>
        <fullName evidence="2">Uncharacterized protein</fullName>
    </submittedName>
</protein>
<sequence length="239" mass="27506">MLRVYSLMYLQHVWTRPCCDNVTPHDQQRQQQQEDEAVFTIQPFPVPKPSQEVILTEEPQTFTVQDMTATEQQTKTQEQQEQEPEPMQHQQQQGQESEDIDQSVEQEHHTEGPVVVDVGNKAPEDEEMKNKRDSKVSSMYKDNNESDDGLSPIAEESAKSGKDIKRRRRTTSMFSSEKFGLRRHNAAVDPVNTSSSIEEDLSLPPTPISVRSQQKLADKRKNITRKIKRAFSVNKRDTL</sequence>
<dbReference type="InParanoid" id="A0A1X2H4H8"/>
<proteinExistence type="predicted"/>
<dbReference type="OrthoDB" id="2279661at2759"/>
<name>A0A1X2H4H8_SYNRA</name>
<gene>
    <name evidence="2" type="ORF">BCR43DRAFT_496656</name>
</gene>